<reference evidence="1" key="1">
    <citation type="submission" date="2019-12" db="EMBL/GenBank/DDBJ databases">
        <title>Ruegeria JWLKs population differentiation of coral mucus and skeleton niches.</title>
        <authorList>
            <person name="Luo D."/>
        </authorList>
    </citation>
    <scope>NUCLEOTIDE SEQUENCE</scope>
    <source>
        <strain evidence="1">HKCCD6181</strain>
    </source>
</reference>
<dbReference type="InterPro" id="IPR016053">
    <property type="entry name" value="Haem_Oase-like"/>
</dbReference>
<gene>
    <name evidence="1" type="ORF">GS634_00630</name>
</gene>
<dbReference type="AlphaFoldDB" id="A0AA90YT79"/>
<dbReference type="Proteomes" id="UP000597886">
    <property type="component" value="Unassembled WGS sequence"/>
</dbReference>
<evidence type="ECO:0008006" key="3">
    <source>
        <dbReference type="Google" id="ProtNLM"/>
    </source>
</evidence>
<dbReference type="InterPro" id="IPR016084">
    <property type="entry name" value="Haem_Oase-like_multi-hlx"/>
</dbReference>
<sequence length="191" mass="21482">MHNKLHAQFSFAALLDGTLQRSEYRALIQRLYGFYAPLDDAVLKALTVDDVSAPTFWYEKRSRLIAQDIRDLEGDHDNVSTGPTCREIAQVVTPKTVGGVLYVVEGATMGGALINKAAEKLLSTENILGRRYWDWCRVEGRNRWRMTLQYLDHLQSSASSLDDVVSGAKDTFRLLDDWLAPLDPRPKQGAV</sequence>
<dbReference type="GO" id="GO:0006788">
    <property type="term" value="P:heme oxidation"/>
    <property type="evidence" value="ECO:0007669"/>
    <property type="project" value="InterPro"/>
</dbReference>
<evidence type="ECO:0000313" key="1">
    <source>
        <dbReference type="EMBL" id="NOE16623.1"/>
    </source>
</evidence>
<dbReference type="Pfam" id="PF01126">
    <property type="entry name" value="Heme_oxygenase"/>
    <property type="match status" value="1"/>
</dbReference>
<dbReference type="GO" id="GO:0004392">
    <property type="term" value="F:heme oxygenase (decyclizing) activity"/>
    <property type="evidence" value="ECO:0007669"/>
    <property type="project" value="InterPro"/>
</dbReference>
<dbReference type="EMBL" id="WVRA01000001">
    <property type="protein sequence ID" value="NOE16623.1"/>
    <property type="molecule type" value="Genomic_DNA"/>
</dbReference>
<evidence type="ECO:0000313" key="2">
    <source>
        <dbReference type="Proteomes" id="UP000597886"/>
    </source>
</evidence>
<organism evidence="1 2">
    <name type="scientific">Ruegeria atlantica</name>
    <dbReference type="NCBI Taxonomy" id="81569"/>
    <lineage>
        <taxon>Bacteria</taxon>
        <taxon>Pseudomonadati</taxon>
        <taxon>Pseudomonadota</taxon>
        <taxon>Alphaproteobacteria</taxon>
        <taxon>Rhodobacterales</taxon>
        <taxon>Roseobacteraceae</taxon>
        <taxon>Ruegeria</taxon>
    </lineage>
</organism>
<dbReference type="Gene3D" id="1.20.910.10">
    <property type="entry name" value="Heme oxygenase-like"/>
    <property type="match status" value="1"/>
</dbReference>
<proteinExistence type="predicted"/>
<name>A0AA90YT79_9RHOB</name>
<comment type="caution">
    <text evidence="1">The sequence shown here is derived from an EMBL/GenBank/DDBJ whole genome shotgun (WGS) entry which is preliminary data.</text>
</comment>
<dbReference type="CDD" id="cd19166">
    <property type="entry name" value="HemeO-bac"/>
    <property type="match status" value="1"/>
</dbReference>
<dbReference type="SUPFAM" id="SSF48613">
    <property type="entry name" value="Heme oxygenase-like"/>
    <property type="match status" value="1"/>
</dbReference>
<protein>
    <recommendedName>
        <fullName evidence="3">Heme oxygenase</fullName>
    </recommendedName>
</protein>
<accession>A0AA90YT79</accession>